<reference evidence="11 12" key="1">
    <citation type="journal article" date="2022" name="Plant J.">
        <title>Strategies of tolerance reflected in two North American maple genomes.</title>
        <authorList>
            <person name="McEvoy S.L."/>
            <person name="Sezen U.U."/>
            <person name="Trouern-Trend A."/>
            <person name="McMahon S.M."/>
            <person name="Schaberg P.G."/>
            <person name="Yang J."/>
            <person name="Wegrzyn J.L."/>
            <person name="Swenson N.G."/>
        </authorList>
    </citation>
    <scope>NUCLEOTIDE SEQUENCE [LARGE SCALE GENOMIC DNA]</scope>
    <source>
        <strain evidence="11">91603</strain>
    </source>
</reference>
<dbReference type="EMBL" id="JAJSOW010000002">
    <property type="protein sequence ID" value="KAI9198777.1"/>
    <property type="molecule type" value="Genomic_DNA"/>
</dbReference>
<dbReference type="Gene3D" id="3.80.10.10">
    <property type="entry name" value="Ribonuclease Inhibitor"/>
    <property type="match status" value="3"/>
</dbReference>
<evidence type="ECO:0000256" key="7">
    <source>
        <dbReference type="SAM" id="Coils"/>
    </source>
</evidence>
<dbReference type="InterPro" id="IPR058922">
    <property type="entry name" value="WHD_DRP"/>
</dbReference>
<dbReference type="SUPFAM" id="SSF52058">
    <property type="entry name" value="L domain-like"/>
    <property type="match status" value="1"/>
</dbReference>
<keyword evidence="12" id="KW-1185">Reference proteome</keyword>
<dbReference type="PROSITE" id="PS51450">
    <property type="entry name" value="LRR"/>
    <property type="match status" value="1"/>
</dbReference>
<evidence type="ECO:0000256" key="2">
    <source>
        <dbReference type="ARBA" id="ARBA00022614"/>
    </source>
</evidence>
<evidence type="ECO:0000313" key="11">
    <source>
        <dbReference type="EMBL" id="KAI9198777.1"/>
    </source>
</evidence>
<dbReference type="InterPro" id="IPR032675">
    <property type="entry name" value="LRR_dom_sf"/>
</dbReference>
<dbReference type="PRINTS" id="PR00364">
    <property type="entry name" value="DISEASERSIST"/>
</dbReference>
<dbReference type="InterPro" id="IPR002182">
    <property type="entry name" value="NB-ARC"/>
</dbReference>
<dbReference type="SUPFAM" id="SSF52540">
    <property type="entry name" value="P-loop containing nucleoside triphosphate hydrolases"/>
    <property type="match status" value="1"/>
</dbReference>
<dbReference type="Pfam" id="PF13855">
    <property type="entry name" value="LRR_8"/>
    <property type="match status" value="1"/>
</dbReference>
<keyword evidence="5" id="KW-0611">Plant defense</keyword>
<feature type="domain" description="NB-ARC" evidence="8">
    <location>
        <begin position="159"/>
        <end position="323"/>
    </location>
</feature>
<feature type="coiled-coil region" evidence="7">
    <location>
        <begin position="25"/>
        <end position="88"/>
    </location>
</feature>
<accession>A0AAD5JQ49</accession>
<dbReference type="FunFam" id="3.40.50.300:FF:001091">
    <property type="entry name" value="Probable disease resistance protein At1g61300"/>
    <property type="match status" value="1"/>
</dbReference>
<comment type="caution">
    <text evidence="11">The sequence shown here is derived from an EMBL/GenBank/DDBJ whole genome shotgun (WGS) entry which is preliminary data.</text>
</comment>
<evidence type="ECO:0000256" key="1">
    <source>
        <dbReference type="ARBA" id="ARBA00008894"/>
    </source>
</evidence>
<feature type="domain" description="Disease resistance protein At4g27190-like leucine-rich repeats" evidence="9">
    <location>
        <begin position="799"/>
        <end position="932"/>
    </location>
</feature>
<name>A0AAD5JQ49_ACENE</name>
<dbReference type="Pfam" id="PF00931">
    <property type="entry name" value="NB-ARC"/>
    <property type="match status" value="1"/>
</dbReference>
<keyword evidence="7" id="KW-0175">Coiled coil</keyword>
<keyword evidence="3" id="KW-0677">Repeat</keyword>
<dbReference type="InterPro" id="IPR050905">
    <property type="entry name" value="Plant_NBS-LRR"/>
</dbReference>
<sequence>MDIVGLTVGILDLIRVPLARQFYHMKNVERLLETLHVIMEDLNAQESDIKIEITGTMVNPRKKLRNEVQLWLKNVEKLTNEVSSIENEIIEKGKCMKCCFPNCFSRYKLGKRLAQFAKEVNELKMRGVFPNGVFVNMLLDTGKIMPTTNLICKITPMKVLDEVWECLMDANINRIGVYGMGGVGKTTTMMHIYNHLNESQSFENVIWVTASKTYNLEQLQIDIARSVNLDLSDEPNLIGRSTMLYEHFLGKKTFLLILDDLWYNFSLDEVGIPQPNKENGCKLVIITRLMDVCRSMETHREIKVDVLSKEEAWELFVDKAGKEAISSPEIEPIAKMISEECGRLPLAIITVGRAMRKTDNVRVWKNALEELKTSRAEIEGMDECVFGRLIFSYNHLRNDKVRACFLYCALYPNNCKIEVEELIEYWMAEGLIDEVGDRENEVNKGHAMLEELKDACLLESAGTRWVKMHDLMRDMAIRITRESPRFMVKAGLGLKMLPRELIEGFEKVSLMENHIEILPDYPNCTDLSTLLLQWNHPLSSIPDSFFINMHELRVLDLSGTKIKSLPGSISCLKSLRSLLLCFCDLKVLPSLATLKELRVIDLSHTLIKELPHDIKSLVNLRRLDLSYTEKLKRFPTGAISKLSRLENLSVFKSRWRWSLGSQDTSQGTKFEEITSLPQLANLGLSFEDPCSFNIYVSSRHWQLLRSYHIGIGLLSSFSPISRDTYSVEIQGCNLSTNDNFIELPNNTQQLALQGCHDIDILSKVSALSNLTNLKECYVSSCDGLEYITLAEEDSFPSLDKLILRKLPNLRSICDGTVVAGVFSSLRTLHVHNCNNVINLFSFGMIKCLENLEEIEVWNSCLMEEIIKGEEVGGVFPVITIPRLRRMYFSTLPELKYISKSLFICNSLVSIDVWDCEKLKKLPFSSANKPFSLKHITGSKQWWDRLDWDESSTKTCLQPFFKEDK</sequence>
<dbReference type="InterPro" id="IPR057135">
    <property type="entry name" value="At4g27190-like_LRR"/>
</dbReference>
<evidence type="ECO:0000259" key="10">
    <source>
        <dbReference type="Pfam" id="PF23559"/>
    </source>
</evidence>
<dbReference type="GO" id="GO:0005524">
    <property type="term" value="F:ATP binding"/>
    <property type="evidence" value="ECO:0007669"/>
    <property type="project" value="UniProtKB-KW"/>
</dbReference>
<dbReference type="SMART" id="SM00369">
    <property type="entry name" value="LRR_TYP"/>
    <property type="match status" value="3"/>
</dbReference>
<dbReference type="InterPro" id="IPR036388">
    <property type="entry name" value="WH-like_DNA-bd_sf"/>
</dbReference>
<dbReference type="InterPro" id="IPR003591">
    <property type="entry name" value="Leu-rich_rpt_typical-subtyp"/>
</dbReference>
<dbReference type="Gene3D" id="1.10.10.10">
    <property type="entry name" value="Winged helix-like DNA-binding domain superfamily/Winged helix DNA-binding domain"/>
    <property type="match status" value="1"/>
</dbReference>
<evidence type="ECO:0000256" key="4">
    <source>
        <dbReference type="ARBA" id="ARBA00022741"/>
    </source>
</evidence>
<feature type="domain" description="Disease resistance protein winged helix" evidence="10">
    <location>
        <begin position="410"/>
        <end position="476"/>
    </location>
</feature>
<comment type="similarity">
    <text evidence="1">Belongs to the disease resistance NB-LRR family.</text>
</comment>
<evidence type="ECO:0000313" key="12">
    <source>
        <dbReference type="Proteomes" id="UP001064489"/>
    </source>
</evidence>
<dbReference type="InterPro" id="IPR027417">
    <property type="entry name" value="P-loop_NTPase"/>
</dbReference>
<evidence type="ECO:0000259" key="9">
    <source>
        <dbReference type="Pfam" id="PF23247"/>
    </source>
</evidence>
<organism evidence="11 12">
    <name type="scientific">Acer negundo</name>
    <name type="common">Box elder</name>
    <dbReference type="NCBI Taxonomy" id="4023"/>
    <lineage>
        <taxon>Eukaryota</taxon>
        <taxon>Viridiplantae</taxon>
        <taxon>Streptophyta</taxon>
        <taxon>Embryophyta</taxon>
        <taxon>Tracheophyta</taxon>
        <taxon>Spermatophyta</taxon>
        <taxon>Magnoliopsida</taxon>
        <taxon>eudicotyledons</taxon>
        <taxon>Gunneridae</taxon>
        <taxon>Pentapetalae</taxon>
        <taxon>rosids</taxon>
        <taxon>malvids</taxon>
        <taxon>Sapindales</taxon>
        <taxon>Sapindaceae</taxon>
        <taxon>Hippocastanoideae</taxon>
        <taxon>Acereae</taxon>
        <taxon>Acer</taxon>
    </lineage>
</organism>
<evidence type="ECO:0000256" key="5">
    <source>
        <dbReference type="ARBA" id="ARBA00022821"/>
    </source>
</evidence>
<dbReference type="Pfam" id="PF23247">
    <property type="entry name" value="LRR_RPS2"/>
    <property type="match status" value="1"/>
</dbReference>
<gene>
    <name evidence="11" type="ORF">LWI28_021963</name>
</gene>
<dbReference type="FunFam" id="1.10.10.10:FF:000322">
    <property type="entry name" value="Probable disease resistance protein At1g63360"/>
    <property type="match status" value="1"/>
</dbReference>
<keyword evidence="4" id="KW-0547">Nucleotide-binding</keyword>
<keyword evidence="6" id="KW-0067">ATP-binding</keyword>
<dbReference type="GO" id="GO:0043531">
    <property type="term" value="F:ADP binding"/>
    <property type="evidence" value="ECO:0007669"/>
    <property type="project" value="InterPro"/>
</dbReference>
<evidence type="ECO:0000256" key="6">
    <source>
        <dbReference type="ARBA" id="ARBA00022840"/>
    </source>
</evidence>
<dbReference type="PANTHER" id="PTHR33463">
    <property type="entry name" value="NB-ARC DOMAIN-CONTAINING PROTEIN-RELATED"/>
    <property type="match status" value="1"/>
</dbReference>
<dbReference type="Proteomes" id="UP001064489">
    <property type="component" value="Chromosome 13"/>
</dbReference>
<dbReference type="Pfam" id="PF23559">
    <property type="entry name" value="WHD_DRP"/>
    <property type="match status" value="1"/>
</dbReference>
<dbReference type="InterPro" id="IPR042197">
    <property type="entry name" value="Apaf_helical"/>
</dbReference>
<protein>
    <submittedName>
        <fullName evidence="11">Uncharacterized protein</fullName>
    </submittedName>
</protein>
<proteinExistence type="inferred from homology"/>
<evidence type="ECO:0000256" key="3">
    <source>
        <dbReference type="ARBA" id="ARBA00022737"/>
    </source>
</evidence>
<dbReference type="Gene3D" id="1.10.8.430">
    <property type="entry name" value="Helical domain of apoptotic protease-activating factors"/>
    <property type="match status" value="1"/>
</dbReference>
<dbReference type="GO" id="GO:0006952">
    <property type="term" value="P:defense response"/>
    <property type="evidence" value="ECO:0007669"/>
    <property type="project" value="UniProtKB-KW"/>
</dbReference>
<keyword evidence="2" id="KW-0433">Leucine-rich repeat</keyword>
<dbReference type="PANTHER" id="PTHR33463:SF221">
    <property type="entry name" value="LEUCINE-RICH REPEAT DOMAIN, L DOMAIN-CONTAINING PROTEIN"/>
    <property type="match status" value="1"/>
</dbReference>
<evidence type="ECO:0000259" key="8">
    <source>
        <dbReference type="Pfam" id="PF00931"/>
    </source>
</evidence>
<dbReference type="InterPro" id="IPR001611">
    <property type="entry name" value="Leu-rich_rpt"/>
</dbReference>
<dbReference type="AlphaFoldDB" id="A0AAD5JQ49"/>
<dbReference type="Gene3D" id="3.40.50.300">
    <property type="entry name" value="P-loop containing nucleotide triphosphate hydrolases"/>
    <property type="match status" value="1"/>
</dbReference>